<dbReference type="Pfam" id="PF06945">
    <property type="entry name" value="DUF1289"/>
    <property type="match status" value="1"/>
</dbReference>
<dbReference type="PANTHER" id="PTHR35175:SF2">
    <property type="entry name" value="DUF1289 DOMAIN-CONTAINING PROTEIN"/>
    <property type="match status" value="1"/>
</dbReference>
<dbReference type="RefSeq" id="WP_219798230.1">
    <property type="nucleotide sequence ID" value="NZ_CP080095.1"/>
</dbReference>
<sequence length="86" mass="9527">MSDAASDKQSVAPVPSPCINICRMDDATGWCDGCLRTIDEIANWSLYDDATKRAVWDELDARHAQLMSQRTPQPDTKQATLKEGSQ</sequence>
<feature type="region of interest" description="Disordered" evidence="1">
    <location>
        <begin position="65"/>
        <end position="86"/>
    </location>
</feature>
<organism evidence="2 3">
    <name type="scientific">Paraburkholderia edwinii</name>
    <dbReference type="NCBI Taxonomy" id="2861782"/>
    <lineage>
        <taxon>Bacteria</taxon>
        <taxon>Pseudomonadati</taxon>
        <taxon>Pseudomonadota</taxon>
        <taxon>Betaproteobacteria</taxon>
        <taxon>Burkholderiales</taxon>
        <taxon>Burkholderiaceae</taxon>
        <taxon>Paraburkholderia</taxon>
    </lineage>
</organism>
<accession>A0ABX8UIJ8</accession>
<name>A0ABX8UIJ8_9BURK</name>
<protein>
    <submittedName>
        <fullName evidence="2">DUF1289 domain-containing protein</fullName>
    </submittedName>
</protein>
<keyword evidence="3" id="KW-1185">Reference proteome</keyword>
<reference evidence="2 3" key="1">
    <citation type="submission" date="2021-07" db="EMBL/GenBank/DDBJ databases">
        <title>Paraburkholderia edwinii protects Aspergillus sp. from phenazines by acting as a toxin sponge.</title>
        <authorList>
            <person name="Dahlstrom K.M."/>
            <person name="Newman D.K."/>
        </authorList>
    </citation>
    <scope>NUCLEOTIDE SEQUENCE [LARGE SCALE GENOMIC DNA]</scope>
    <source>
        <strain evidence="2 3">Pe01</strain>
    </source>
</reference>
<gene>
    <name evidence="2" type="ORF">KZJ38_00120</name>
</gene>
<evidence type="ECO:0000313" key="3">
    <source>
        <dbReference type="Proteomes" id="UP000826462"/>
    </source>
</evidence>
<dbReference type="Proteomes" id="UP000826462">
    <property type="component" value="Chromosome 1"/>
</dbReference>
<feature type="compositionally biased region" description="Polar residues" evidence="1">
    <location>
        <begin position="66"/>
        <end position="86"/>
    </location>
</feature>
<proteinExistence type="predicted"/>
<evidence type="ECO:0000256" key="1">
    <source>
        <dbReference type="SAM" id="MobiDB-lite"/>
    </source>
</evidence>
<dbReference type="PANTHER" id="PTHR35175">
    <property type="entry name" value="DUF1289 DOMAIN-CONTAINING PROTEIN"/>
    <property type="match status" value="1"/>
</dbReference>
<dbReference type="EMBL" id="CP080095">
    <property type="protein sequence ID" value="QYD68850.1"/>
    <property type="molecule type" value="Genomic_DNA"/>
</dbReference>
<dbReference type="InterPro" id="IPR010710">
    <property type="entry name" value="DUF1289"/>
</dbReference>
<evidence type="ECO:0000313" key="2">
    <source>
        <dbReference type="EMBL" id="QYD68850.1"/>
    </source>
</evidence>